<dbReference type="AlphaFoldDB" id="A0A1I7WSD3"/>
<evidence type="ECO:0000313" key="1">
    <source>
        <dbReference type="Proteomes" id="UP000095283"/>
    </source>
</evidence>
<evidence type="ECO:0000313" key="2">
    <source>
        <dbReference type="WBParaSite" id="Hba_08098"/>
    </source>
</evidence>
<accession>A0A1I7WSD3</accession>
<keyword evidence="1" id="KW-1185">Reference proteome</keyword>
<dbReference type="WBParaSite" id="Hba_08098">
    <property type="protein sequence ID" value="Hba_08098"/>
    <property type="gene ID" value="Hba_08098"/>
</dbReference>
<proteinExistence type="predicted"/>
<dbReference type="Proteomes" id="UP000095283">
    <property type="component" value="Unplaced"/>
</dbReference>
<name>A0A1I7WSD3_HETBA</name>
<sequence>MNDERKEFENEMRAQQQAKYQMEASNGFATEIKHISRPSKQEFPWVTPTEKDIDAFKDQDNWCYHCASPIGHLSNDMKKTIRQFLYVRRTTYPSEAVTSECSSARNFSLLHKQTCKHKYCETIALVDHNEEVLVIFFKIFNFISIIYKKQFNHQNIFPRSLALPWMLLAVRGLPMNVCVFRIIVHNLFFSPVTIFQKKFFLRCLANNEMHELSRRSILSLKSSCGAYFPSLRIFPISCNHLETVALSTPRCSVSSSWVCNGFSSNNAFKASVFEIRGIPERCRSLTSKSPALKRRNQYLQVLRERTPSSSTDHIDWRASAAFFPLFDFMIS</sequence>
<organism evidence="1 2">
    <name type="scientific">Heterorhabditis bacteriophora</name>
    <name type="common">Entomopathogenic nematode worm</name>
    <dbReference type="NCBI Taxonomy" id="37862"/>
    <lineage>
        <taxon>Eukaryota</taxon>
        <taxon>Metazoa</taxon>
        <taxon>Ecdysozoa</taxon>
        <taxon>Nematoda</taxon>
        <taxon>Chromadorea</taxon>
        <taxon>Rhabditida</taxon>
        <taxon>Rhabditina</taxon>
        <taxon>Rhabditomorpha</taxon>
        <taxon>Strongyloidea</taxon>
        <taxon>Heterorhabditidae</taxon>
        <taxon>Heterorhabditis</taxon>
    </lineage>
</organism>
<protein>
    <submittedName>
        <fullName evidence="2">Uncharacterized protein</fullName>
    </submittedName>
</protein>
<reference evidence="2" key="1">
    <citation type="submission" date="2016-11" db="UniProtKB">
        <authorList>
            <consortium name="WormBaseParasite"/>
        </authorList>
    </citation>
    <scope>IDENTIFICATION</scope>
</reference>